<evidence type="ECO:0000313" key="2">
    <source>
        <dbReference type="Proteomes" id="UP001501323"/>
    </source>
</evidence>
<comment type="caution">
    <text evidence="1">The sequence shown here is derived from an EMBL/GenBank/DDBJ whole genome shotgun (WGS) entry which is preliminary data.</text>
</comment>
<reference evidence="2" key="1">
    <citation type="journal article" date="2019" name="Int. J. Syst. Evol. Microbiol.">
        <title>The Global Catalogue of Microorganisms (GCM) 10K type strain sequencing project: providing services to taxonomists for standard genome sequencing and annotation.</title>
        <authorList>
            <consortium name="The Broad Institute Genomics Platform"/>
            <consortium name="The Broad Institute Genome Sequencing Center for Infectious Disease"/>
            <person name="Wu L."/>
            <person name="Ma J."/>
        </authorList>
    </citation>
    <scope>NUCLEOTIDE SEQUENCE [LARGE SCALE GENOMIC DNA]</scope>
    <source>
        <strain evidence="2">JCM 18392</strain>
    </source>
</reference>
<sequence>MPLRAGLLLSCCLGAVAGHAHEPLVGRVLPPYPDGLRELEGTCLSDSTDLERACDFGIAVLGTATEDGGERTLLHVVAQRSLPHDGREPRWEVTDAVDYPPVAPGYFLQVSTCRFDGADDARIAALVRHDPASEYSTDVAWARQLDFASGRLLELDPLRVDCLNEYPGE</sequence>
<keyword evidence="2" id="KW-1185">Reference proteome</keyword>
<dbReference type="RefSeq" id="WP_345294424.1">
    <property type="nucleotide sequence ID" value="NZ_BAABJY010000001.1"/>
</dbReference>
<protein>
    <submittedName>
        <fullName evidence="1">Uncharacterized protein</fullName>
    </submittedName>
</protein>
<name>A0ABP9DYS9_9GAMM</name>
<gene>
    <name evidence="1" type="ORF">GCM10023332_10460</name>
</gene>
<dbReference type="EMBL" id="BAABJY010000001">
    <property type="protein sequence ID" value="GAA4860343.1"/>
    <property type="molecule type" value="Genomic_DNA"/>
</dbReference>
<proteinExistence type="predicted"/>
<accession>A0ABP9DYS9</accession>
<evidence type="ECO:0000313" key="1">
    <source>
        <dbReference type="EMBL" id="GAA4860343.1"/>
    </source>
</evidence>
<dbReference type="Proteomes" id="UP001501323">
    <property type="component" value="Unassembled WGS sequence"/>
</dbReference>
<organism evidence="1 2">
    <name type="scientific">Luteimonas vadosa</name>
    <dbReference type="NCBI Taxonomy" id="1165507"/>
    <lineage>
        <taxon>Bacteria</taxon>
        <taxon>Pseudomonadati</taxon>
        <taxon>Pseudomonadota</taxon>
        <taxon>Gammaproteobacteria</taxon>
        <taxon>Lysobacterales</taxon>
        <taxon>Lysobacteraceae</taxon>
        <taxon>Luteimonas</taxon>
    </lineage>
</organism>